<evidence type="ECO:0000313" key="7">
    <source>
        <dbReference type="Proteomes" id="UP000443090"/>
    </source>
</evidence>
<dbReference type="OrthoDB" id="432970at2759"/>
<evidence type="ECO:0000313" key="6">
    <source>
        <dbReference type="EMBL" id="TVY40418.1"/>
    </source>
</evidence>
<gene>
    <name evidence="6" type="ORF">LOCC1_G005874</name>
</gene>
<name>A0A8H8UE32_9HELO</name>
<organism evidence="6 7">
    <name type="scientific">Lachnellula occidentalis</name>
    <dbReference type="NCBI Taxonomy" id="215460"/>
    <lineage>
        <taxon>Eukaryota</taxon>
        <taxon>Fungi</taxon>
        <taxon>Dikarya</taxon>
        <taxon>Ascomycota</taxon>
        <taxon>Pezizomycotina</taxon>
        <taxon>Leotiomycetes</taxon>
        <taxon>Helotiales</taxon>
        <taxon>Lachnaceae</taxon>
        <taxon>Lachnellula</taxon>
    </lineage>
</organism>
<accession>A0A8H8UE32</accession>
<evidence type="ECO:0000256" key="2">
    <source>
        <dbReference type="ARBA" id="ARBA00022771"/>
    </source>
</evidence>
<evidence type="ECO:0000259" key="5">
    <source>
        <dbReference type="PROSITE" id="PS50865"/>
    </source>
</evidence>
<dbReference type="Pfam" id="PF01753">
    <property type="entry name" value="zf-MYND"/>
    <property type="match status" value="1"/>
</dbReference>
<keyword evidence="2 4" id="KW-0863">Zinc-finger</keyword>
<dbReference type="SUPFAM" id="SSF48452">
    <property type="entry name" value="TPR-like"/>
    <property type="match status" value="1"/>
</dbReference>
<dbReference type="InterPro" id="IPR011990">
    <property type="entry name" value="TPR-like_helical_dom_sf"/>
</dbReference>
<dbReference type="AlphaFoldDB" id="A0A8H8UE32"/>
<reference evidence="6 7" key="1">
    <citation type="submission" date="2018-05" db="EMBL/GenBank/DDBJ databases">
        <title>Genome sequencing and assembly of the regulated plant pathogen Lachnellula willkommii and related sister species for the development of diagnostic species identification markers.</title>
        <authorList>
            <person name="Giroux E."/>
            <person name="Bilodeau G."/>
        </authorList>
    </citation>
    <scope>NUCLEOTIDE SEQUENCE [LARGE SCALE GENOMIC DNA]</scope>
    <source>
        <strain evidence="6 7">CBS 160.35</strain>
    </source>
</reference>
<keyword evidence="3" id="KW-0862">Zinc</keyword>
<feature type="domain" description="MYND-type" evidence="5">
    <location>
        <begin position="128"/>
        <end position="168"/>
    </location>
</feature>
<dbReference type="EMBL" id="QGMI01000455">
    <property type="protein sequence ID" value="TVY40418.1"/>
    <property type="molecule type" value="Genomic_DNA"/>
</dbReference>
<evidence type="ECO:0000256" key="1">
    <source>
        <dbReference type="ARBA" id="ARBA00022723"/>
    </source>
</evidence>
<evidence type="ECO:0000256" key="4">
    <source>
        <dbReference type="PROSITE-ProRule" id="PRU00134"/>
    </source>
</evidence>
<dbReference type="Proteomes" id="UP000443090">
    <property type="component" value="Unassembled WGS sequence"/>
</dbReference>
<protein>
    <recommendedName>
        <fullName evidence="5">MYND-type domain-containing protein</fullName>
    </recommendedName>
</protein>
<evidence type="ECO:0000256" key="3">
    <source>
        <dbReference type="ARBA" id="ARBA00022833"/>
    </source>
</evidence>
<dbReference type="Gene3D" id="1.25.40.10">
    <property type="entry name" value="Tetratricopeptide repeat domain"/>
    <property type="match status" value="1"/>
</dbReference>
<dbReference type="PROSITE" id="PS50865">
    <property type="entry name" value="ZF_MYND_2"/>
    <property type="match status" value="1"/>
</dbReference>
<keyword evidence="1" id="KW-0479">Metal-binding</keyword>
<sequence length="179" mass="19938">MEFMLAAPLNNQAIQLERAGNFVGAEALHLEALELKLSSSIDNPIAVAITRNGLGELYTKMGRLDEAQEQLELAAAARELSFNFDTACTRDSLGRLFEVKGDFEKAVEWRTRGAPNQMICSHFDCPLSVKCQFSKRTDLNSCARCKSIFYCGKDCQKKDWIARHKVYCKAPKIATPAAN</sequence>
<proteinExistence type="predicted"/>
<dbReference type="Pfam" id="PF13424">
    <property type="entry name" value="TPR_12"/>
    <property type="match status" value="1"/>
</dbReference>
<dbReference type="SUPFAM" id="SSF144232">
    <property type="entry name" value="HIT/MYND zinc finger-like"/>
    <property type="match status" value="1"/>
</dbReference>
<dbReference type="Gene3D" id="6.10.140.2220">
    <property type="match status" value="1"/>
</dbReference>
<keyword evidence="7" id="KW-1185">Reference proteome</keyword>
<dbReference type="GO" id="GO:0008270">
    <property type="term" value="F:zinc ion binding"/>
    <property type="evidence" value="ECO:0007669"/>
    <property type="project" value="UniProtKB-KW"/>
</dbReference>
<dbReference type="InterPro" id="IPR002893">
    <property type="entry name" value="Znf_MYND"/>
</dbReference>
<comment type="caution">
    <text evidence="6">The sequence shown here is derived from an EMBL/GenBank/DDBJ whole genome shotgun (WGS) entry which is preliminary data.</text>
</comment>